<reference evidence="3 4" key="1">
    <citation type="journal article" date="2012" name="BMC Genomics">
        <title>Comparative genomics of the white-rot fungi, Phanerochaete carnosa and P. chrysosporium, to elucidate the genetic basis of the distinct wood types they colonize.</title>
        <authorList>
            <person name="Suzuki H."/>
            <person name="MacDonald J."/>
            <person name="Syed K."/>
            <person name="Salamov A."/>
            <person name="Hori C."/>
            <person name="Aerts A."/>
            <person name="Henrissat B."/>
            <person name="Wiebenga A."/>
            <person name="vanKuyk P.A."/>
            <person name="Barry K."/>
            <person name="Lindquist E."/>
            <person name="LaButti K."/>
            <person name="Lapidus A."/>
            <person name="Lucas S."/>
            <person name="Coutinho P."/>
            <person name="Gong Y."/>
            <person name="Samejima M."/>
            <person name="Mahadevan R."/>
            <person name="Abou-Zaid M."/>
            <person name="de Vries R.P."/>
            <person name="Igarashi K."/>
            <person name="Yadav J.S."/>
            <person name="Grigoriev I.V."/>
            <person name="Master E.R."/>
        </authorList>
    </citation>
    <scope>NUCLEOTIDE SEQUENCE [LARGE SCALE GENOMIC DNA]</scope>
    <source>
        <strain evidence="3 4">HHB-10118-sp</strain>
    </source>
</reference>
<dbReference type="GO" id="GO:0004824">
    <property type="term" value="F:lysine-tRNA ligase activity"/>
    <property type="evidence" value="ECO:0007669"/>
    <property type="project" value="TreeGrafter"/>
</dbReference>
<keyword evidence="4" id="KW-1185">Reference proteome</keyword>
<evidence type="ECO:0000313" key="3">
    <source>
        <dbReference type="EMBL" id="EKM47993.1"/>
    </source>
</evidence>
<keyword evidence="2" id="KW-1133">Transmembrane helix</keyword>
<sequence>MYDVMDITESLIEGAVKHLTGRKTTLAFYLEGRGSRKHKTGCNEPRTNASLSTSLLSLCISPAFIVGHPQVMSPFAKYHQLDDPFEQWLRFKERAMQKGQDDGGAQGIDETFVDAGRVDIGTDRPLTFLADPSNIREVLSDPLDKFFSVFSHTLGGWEGTSLSSLEEDTSLLVDPQARPDDILLSSMTSFEIHAITLTNVPAAGTDIFHYFTPTQAPAARHDRRRGHAPHVILMIPIALSALVWLDLDGFTWNKRDTEH</sequence>
<dbReference type="STRING" id="650164.K5VA83"/>
<dbReference type="InterPro" id="IPR045864">
    <property type="entry name" value="aa-tRNA-synth_II/BPL/LPL"/>
</dbReference>
<organism evidence="3 4">
    <name type="scientific">Phanerochaete carnosa (strain HHB-10118-sp)</name>
    <name type="common">White-rot fungus</name>
    <name type="synonym">Peniophora carnosa</name>
    <dbReference type="NCBI Taxonomy" id="650164"/>
    <lineage>
        <taxon>Eukaryota</taxon>
        <taxon>Fungi</taxon>
        <taxon>Dikarya</taxon>
        <taxon>Basidiomycota</taxon>
        <taxon>Agaricomycotina</taxon>
        <taxon>Agaricomycetes</taxon>
        <taxon>Polyporales</taxon>
        <taxon>Phanerochaetaceae</taxon>
        <taxon>Phanerochaete</taxon>
    </lineage>
</organism>
<dbReference type="RefSeq" id="XP_007403455.1">
    <property type="nucleotide sequence ID" value="XM_007403393.1"/>
</dbReference>
<evidence type="ECO:0000256" key="1">
    <source>
        <dbReference type="ARBA" id="ARBA00022741"/>
    </source>
</evidence>
<accession>K5VA83</accession>
<dbReference type="GO" id="GO:0005829">
    <property type="term" value="C:cytosol"/>
    <property type="evidence" value="ECO:0007669"/>
    <property type="project" value="TreeGrafter"/>
</dbReference>
<keyword evidence="2" id="KW-0812">Transmembrane</keyword>
<name>K5VA83_PHACS</name>
<evidence type="ECO:0000313" key="4">
    <source>
        <dbReference type="Proteomes" id="UP000008370"/>
    </source>
</evidence>
<dbReference type="OrthoDB" id="21243at2759"/>
<dbReference type="GeneID" id="18913646"/>
<dbReference type="SUPFAM" id="SSF55681">
    <property type="entry name" value="Class II aaRS and biotin synthetases"/>
    <property type="match status" value="1"/>
</dbReference>
<dbReference type="GO" id="GO:0000049">
    <property type="term" value="F:tRNA binding"/>
    <property type="evidence" value="ECO:0007669"/>
    <property type="project" value="TreeGrafter"/>
</dbReference>
<dbReference type="Proteomes" id="UP000008370">
    <property type="component" value="Unassembled WGS sequence"/>
</dbReference>
<dbReference type="InParanoid" id="K5VA83"/>
<keyword evidence="2" id="KW-0472">Membrane</keyword>
<dbReference type="EMBL" id="JH931580">
    <property type="protein sequence ID" value="EKM47993.1"/>
    <property type="molecule type" value="Genomic_DNA"/>
</dbReference>
<protein>
    <submittedName>
        <fullName evidence="3">Uncharacterized protein</fullName>
    </submittedName>
</protein>
<dbReference type="AlphaFoldDB" id="K5VA83"/>
<gene>
    <name evidence="3" type="ORF">PHACADRAFT_215000</name>
</gene>
<proteinExistence type="predicted"/>
<keyword evidence="1" id="KW-0547">Nucleotide-binding</keyword>
<dbReference type="PANTHER" id="PTHR42918:SF9">
    <property type="entry name" value="LYSINE--TRNA LIGASE"/>
    <property type="match status" value="1"/>
</dbReference>
<dbReference type="HOGENOM" id="CLU_1074038_0_0_1"/>
<feature type="transmembrane region" description="Helical" evidence="2">
    <location>
        <begin position="228"/>
        <end position="245"/>
    </location>
</feature>
<dbReference type="Gene3D" id="3.30.930.10">
    <property type="entry name" value="Bira Bifunctional Protein, Domain 2"/>
    <property type="match status" value="1"/>
</dbReference>
<evidence type="ECO:0000256" key="2">
    <source>
        <dbReference type="SAM" id="Phobius"/>
    </source>
</evidence>
<dbReference type="KEGG" id="pco:PHACADRAFT_215000"/>
<dbReference type="PANTHER" id="PTHR42918">
    <property type="entry name" value="LYSYL-TRNA SYNTHETASE"/>
    <property type="match status" value="1"/>
</dbReference>
<dbReference type="GO" id="GO:0006430">
    <property type="term" value="P:lysyl-tRNA aminoacylation"/>
    <property type="evidence" value="ECO:0007669"/>
    <property type="project" value="TreeGrafter"/>
</dbReference>